<comment type="cofactor">
    <cofactor evidence="11">
        <name>Mg(2+)</name>
        <dbReference type="ChEBI" id="CHEBI:18420"/>
    </cofactor>
</comment>
<evidence type="ECO:0000259" key="12">
    <source>
        <dbReference type="Pfam" id="PF01634"/>
    </source>
</evidence>
<keyword evidence="11" id="KW-0067">ATP-binding</keyword>
<evidence type="ECO:0000256" key="4">
    <source>
        <dbReference type="ARBA" id="ARBA00011946"/>
    </source>
</evidence>
<gene>
    <name evidence="11 14" type="primary">hisG</name>
    <name evidence="14" type="ORF">BIFCAT_00710</name>
</gene>
<keyword evidence="11" id="KW-0963">Cytoplasm</keyword>
<sequence length="295" mass="32243">MPQKAWPFLGGKMLRIAVPNKGMLSEPAWNMLAEAGYRLRGNPRQLVVEDPDNDVELFYLRPLDIAVYVGRGTIDVGVTGHDLLLNSGTDAKEHMKLGFGASTFRFAAPNDSPINTLEDVEGKRVATSFDKLVHDYLVEHGINAETVHLDGAVESSVQLGVADLIADVVSTGTTLRNAGLRIFAEPLLHSEAVLIRSPRLAENDDRLTILSRRLQGVLTAQRYVLMDYDIPVEKVSAAVAITPGFESPTVSPLHDKQWAAVRVVVPKAKVNQLMDQLYEVGARGIIVTALQASRM</sequence>
<dbReference type="UniPathway" id="UPA00031">
    <property type="reaction ID" value="UER00006"/>
</dbReference>
<dbReference type="InterPro" id="IPR001348">
    <property type="entry name" value="ATP_PRibTrfase_HisG"/>
</dbReference>
<dbReference type="Pfam" id="PF01634">
    <property type="entry name" value="HisG"/>
    <property type="match status" value="1"/>
</dbReference>
<dbReference type="EC" id="2.4.2.17" evidence="4 11"/>
<dbReference type="SUPFAM" id="SSF54913">
    <property type="entry name" value="GlnB-like"/>
    <property type="match status" value="1"/>
</dbReference>
<dbReference type="CDD" id="cd13591">
    <property type="entry name" value="PBP2_HisGL1"/>
    <property type="match status" value="1"/>
</dbReference>
<comment type="function">
    <text evidence="10 11">Catalyzes the condensation of ATP and 5-phosphoribose 1-diphosphate to form N'-(5'-phosphoribosyl)-ATP (PR-ATP). Has a crucial role in the pathway because the rate of histidine biosynthesis seems to be controlled primarily by regulation of HisG enzymatic activity.</text>
</comment>
<keyword evidence="11" id="KW-0460">Magnesium</keyword>
<keyword evidence="9 11" id="KW-0368">Histidine biosynthesis</keyword>
<feature type="domain" description="ATP phosphoribosyltransferase catalytic" evidence="12">
    <location>
        <begin position="61"/>
        <end position="215"/>
    </location>
</feature>
<keyword evidence="7 11" id="KW-0328">Glycosyltransferase</keyword>
<evidence type="ECO:0000256" key="7">
    <source>
        <dbReference type="ARBA" id="ARBA00022676"/>
    </source>
</evidence>
<comment type="caution">
    <text evidence="14">The sequence shown here is derived from an EMBL/GenBank/DDBJ whole genome shotgun (WGS) entry which is preliminary data.</text>
</comment>
<dbReference type="Gene3D" id="3.30.70.120">
    <property type="match status" value="1"/>
</dbReference>
<dbReference type="InterPro" id="IPR020621">
    <property type="entry name" value="ATP-PRT_HisG_long"/>
</dbReference>
<name>B6XUZ6_9BIFI</name>
<dbReference type="PANTHER" id="PTHR21403:SF8">
    <property type="entry name" value="ATP PHOSPHORIBOSYLTRANSFERASE"/>
    <property type="match status" value="1"/>
</dbReference>
<evidence type="ECO:0000313" key="15">
    <source>
        <dbReference type="Proteomes" id="UP000003882"/>
    </source>
</evidence>
<dbReference type="SUPFAM" id="SSF53850">
    <property type="entry name" value="Periplasmic binding protein-like II"/>
    <property type="match status" value="1"/>
</dbReference>
<dbReference type="NCBIfam" id="TIGR03455">
    <property type="entry name" value="HisG_C-term"/>
    <property type="match status" value="1"/>
</dbReference>
<keyword evidence="8 11" id="KW-0808">Transferase</keyword>
<dbReference type="InterPro" id="IPR015867">
    <property type="entry name" value="N-reg_PII/ATP_PRibTrfase_C"/>
</dbReference>
<dbReference type="Gene3D" id="3.40.190.10">
    <property type="entry name" value="Periplasmic binding protein-like II"/>
    <property type="match status" value="2"/>
</dbReference>
<dbReference type="InterPro" id="IPR013115">
    <property type="entry name" value="HisG_C"/>
</dbReference>
<comment type="subcellular location">
    <subcellularLocation>
        <location evidence="11">Cytoplasm</location>
    </subcellularLocation>
</comment>
<dbReference type="InterPro" id="IPR018198">
    <property type="entry name" value="ATP_PRibTrfase_CS"/>
</dbReference>
<dbReference type="NCBIfam" id="TIGR00070">
    <property type="entry name" value="hisG"/>
    <property type="match status" value="1"/>
</dbReference>
<comment type="activity regulation">
    <text evidence="11">Feedback inhibited by histidine.</text>
</comment>
<dbReference type="GO" id="GO:0005524">
    <property type="term" value="F:ATP binding"/>
    <property type="evidence" value="ECO:0007669"/>
    <property type="project" value="UniProtKB-KW"/>
</dbReference>
<dbReference type="GO" id="GO:0003879">
    <property type="term" value="F:ATP phosphoribosyltransferase activity"/>
    <property type="evidence" value="ECO:0007669"/>
    <property type="project" value="UniProtKB-UniRule"/>
</dbReference>
<reference evidence="14 15" key="1">
    <citation type="submission" date="2008-10" db="EMBL/GenBank/DDBJ databases">
        <title>Draft genome sequence of Bifidobacterium catenulatum (DSM 16992).</title>
        <authorList>
            <person name="Sudarsanam P."/>
            <person name="Ley R."/>
            <person name="Guruge J."/>
            <person name="Turnbaugh P.J."/>
            <person name="Mahowald M."/>
            <person name="Liep D."/>
            <person name="Gordon J."/>
        </authorList>
    </citation>
    <scope>NUCLEOTIDE SEQUENCE [LARGE SCALE GENOMIC DNA]</scope>
    <source>
        <strain evidence="14 15">DSM 16992</strain>
    </source>
</reference>
<dbReference type="HAMAP" id="MF_00079">
    <property type="entry name" value="HisG_Long"/>
    <property type="match status" value="1"/>
</dbReference>
<dbReference type="Proteomes" id="UP000003882">
    <property type="component" value="Unassembled WGS sequence"/>
</dbReference>
<evidence type="ECO:0000259" key="13">
    <source>
        <dbReference type="Pfam" id="PF08029"/>
    </source>
</evidence>
<comment type="pathway">
    <text evidence="2 11">Amino-acid biosynthesis; L-histidine biosynthesis; L-histidine from 5-phospho-alpha-D-ribose 1-diphosphate: step 1/9.</text>
</comment>
<protein>
    <recommendedName>
        <fullName evidence="5 11">ATP phosphoribosyltransferase</fullName>
        <shortName evidence="11">ATP-PRT</shortName>
        <shortName evidence="11">ATP-PRTase</shortName>
        <ecNumber evidence="4 11">2.4.2.17</ecNumber>
    </recommendedName>
</protein>
<dbReference type="InterPro" id="IPR011322">
    <property type="entry name" value="N-reg_PII-like_a/b"/>
</dbReference>
<dbReference type="AlphaFoldDB" id="B6XUZ6"/>
<dbReference type="PANTHER" id="PTHR21403">
    <property type="entry name" value="ATP PHOSPHORIBOSYLTRANSFERASE ATP-PRTASE"/>
    <property type="match status" value="1"/>
</dbReference>
<accession>B6XUZ6</accession>
<dbReference type="Pfam" id="PF08029">
    <property type="entry name" value="HisG_C"/>
    <property type="match status" value="1"/>
</dbReference>
<reference evidence="14 15" key="2">
    <citation type="submission" date="2008-10" db="EMBL/GenBank/DDBJ databases">
        <authorList>
            <person name="Fulton L."/>
            <person name="Clifton S."/>
            <person name="Fulton B."/>
            <person name="Xu J."/>
            <person name="Minx P."/>
            <person name="Pepin K.H."/>
            <person name="Johnson M."/>
            <person name="Bhonagiri V."/>
            <person name="Nash W.E."/>
            <person name="Mardis E.R."/>
            <person name="Wilson R.K."/>
        </authorList>
    </citation>
    <scope>NUCLEOTIDE SEQUENCE [LARGE SCALE GENOMIC DNA]</scope>
    <source>
        <strain evidence="14 15">DSM 16992</strain>
    </source>
</reference>
<dbReference type="GO" id="GO:0005737">
    <property type="term" value="C:cytoplasm"/>
    <property type="evidence" value="ECO:0007669"/>
    <property type="project" value="UniProtKB-SubCell"/>
</dbReference>
<dbReference type="PROSITE" id="PS01316">
    <property type="entry name" value="ATP_P_PHORIBOSYLTR"/>
    <property type="match status" value="1"/>
</dbReference>
<evidence type="ECO:0000256" key="8">
    <source>
        <dbReference type="ARBA" id="ARBA00022679"/>
    </source>
</evidence>
<comment type="catalytic activity">
    <reaction evidence="1 11">
        <text>1-(5-phospho-beta-D-ribosyl)-ATP + diphosphate = 5-phospho-alpha-D-ribose 1-diphosphate + ATP</text>
        <dbReference type="Rhea" id="RHEA:18473"/>
        <dbReference type="ChEBI" id="CHEBI:30616"/>
        <dbReference type="ChEBI" id="CHEBI:33019"/>
        <dbReference type="ChEBI" id="CHEBI:58017"/>
        <dbReference type="ChEBI" id="CHEBI:73183"/>
        <dbReference type="EC" id="2.4.2.17"/>
    </reaction>
</comment>
<feature type="domain" description="Histidine biosynthesis HisG C-terminal" evidence="13">
    <location>
        <begin position="220"/>
        <end position="291"/>
    </location>
</feature>
<dbReference type="InterPro" id="IPR013820">
    <property type="entry name" value="ATP_PRibTrfase_cat"/>
</dbReference>
<evidence type="ECO:0000256" key="2">
    <source>
        <dbReference type="ARBA" id="ARBA00004667"/>
    </source>
</evidence>
<dbReference type="GO" id="GO:0000105">
    <property type="term" value="P:L-histidine biosynthetic process"/>
    <property type="evidence" value="ECO:0007669"/>
    <property type="project" value="UniProtKB-UniRule"/>
</dbReference>
<dbReference type="eggNOG" id="COG0040">
    <property type="taxonomic scope" value="Bacteria"/>
</dbReference>
<evidence type="ECO:0000256" key="3">
    <source>
        <dbReference type="ARBA" id="ARBA00007955"/>
    </source>
</evidence>
<evidence type="ECO:0000256" key="11">
    <source>
        <dbReference type="HAMAP-Rule" id="MF_00079"/>
    </source>
</evidence>
<keyword evidence="11" id="KW-0547">Nucleotide-binding</keyword>
<organism evidence="14 15">
    <name type="scientific">Bifidobacterium catenulatum DSM 16992 = JCM 1194 = LMG 11043</name>
    <dbReference type="NCBI Taxonomy" id="566552"/>
    <lineage>
        <taxon>Bacteria</taxon>
        <taxon>Bacillati</taxon>
        <taxon>Actinomycetota</taxon>
        <taxon>Actinomycetes</taxon>
        <taxon>Bifidobacteriales</taxon>
        <taxon>Bifidobacteriaceae</taxon>
        <taxon>Bifidobacterium</taxon>
    </lineage>
</organism>
<evidence type="ECO:0000256" key="5">
    <source>
        <dbReference type="ARBA" id="ARBA00020998"/>
    </source>
</evidence>
<dbReference type="GO" id="GO:0000287">
    <property type="term" value="F:magnesium ion binding"/>
    <property type="evidence" value="ECO:0007669"/>
    <property type="project" value="UniProtKB-UniRule"/>
</dbReference>
<evidence type="ECO:0000256" key="10">
    <source>
        <dbReference type="ARBA" id="ARBA00024861"/>
    </source>
</evidence>
<comment type="similarity">
    <text evidence="3 11">Belongs to the ATP phosphoribosyltransferase family. Long subfamily.</text>
</comment>
<evidence type="ECO:0000313" key="14">
    <source>
        <dbReference type="EMBL" id="EEB21751.1"/>
    </source>
</evidence>
<proteinExistence type="inferred from homology"/>
<evidence type="ECO:0000256" key="1">
    <source>
        <dbReference type="ARBA" id="ARBA00000915"/>
    </source>
</evidence>
<keyword evidence="6 11" id="KW-0028">Amino-acid biosynthesis</keyword>
<evidence type="ECO:0000256" key="9">
    <source>
        <dbReference type="ARBA" id="ARBA00023102"/>
    </source>
</evidence>
<keyword evidence="11" id="KW-0479">Metal-binding</keyword>
<evidence type="ECO:0000256" key="6">
    <source>
        <dbReference type="ARBA" id="ARBA00022605"/>
    </source>
</evidence>
<dbReference type="EMBL" id="ABXY01000011">
    <property type="protein sequence ID" value="EEB21751.1"/>
    <property type="molecule type" value="Genomic_DNA"/>
</dbReference>